<dbReference type="PANTHER" id="PTHR21327:SF18">
    <property type="entry name" value="3,4-DIHYDROXY-2-BUTANONE 4-PHOSPHATE SYNTHASE"/>
    <property type="match status" value="1"/>
</dbReference>
<proteinExistence type="inferred from homology"/>
<dbReference type="AlphaFoldDB" id="A0AAD5X4R3"/>
<dbReference type="EMBL" id="JADGJD010000098">
    <property type="protein sequence ID" value="KAJ3055058.1"/>
    <property type="molecule type" value="Genomic_DNA"/>
</dbReference>
<dbReference type="FunFam" id="3.90.870.10:FF:000002">
    <property type="entry name" value="3,4-dihydroxy-2-butanone 4-phosphate synthase"/>
    <property type="match status" value="1"/>
</dbReference>
<sequence length="223" mass="24927">MGVEEQPASSDARTANGEQYEFDSIEDAVEEIRNGNFVIVVDNEDRENEGDLIIAAEDFTTEKAAFMIRYTSGIICVPMLGERLNELELPLMVQNNTESLRTAYTITVDYAHGTTTGISAHDRSLTVRQLANSTSQPADFNRPGHVFPLRYARGGVLKRVGHTEASVDMCRLAGKQPVAAICEVALDNGKMARRDDLREFAKKWGLKMITISDLVKFRQREER</sequence>
<dbReference type="GO" id="GO:0008686">
    <property type="term" value="F:3,4-dihydroxy-2-butanone-4-phosphate synthase activity"/>
    <property type="evidence" value="ECO:0007669"/>
    <property type="project" value="UniProtKB-EC"/>
</dbReference>
<evidence type="ECO:0000256" key="10">
    <source>
        <dbReference type="ARBA" id="ARBA00023239"/>
    </source>
</evidence>
<reference evidence="13" key="1">
    <citation type="submission" date="2020-05" db="EMBL/GenBank/DDBJ databases">
        <title>Phylogenomic resolution of chytrid fungi.</title>
        <authorList>
            <person name="Stajich J.E."/>
            <person name="Amses K."/>
            <person name="Simmons R."/>
            <person name="Seto K."/>
            <person name="Myers J."/>
            <person name="Bonds A."/>
            <person name="Quandt C.A."/>
            <person name="Barry K."/>
            <person name="Liu P."/>
            <person name="Grigoriev I."/>
            <person name="Longcore J.E."/>
            <person name="James T.Y."/>
        </authorList>
    </citation>
    <scope>NUCLEOTIDE SEQUENCE</scope>
    <source>
        <strain evidence="13">JEL0318</strain>
    </source>
</reference>
<keyword evidence="7 12" id="KW-0460">Magnesium</keyword>
<evidence type="ECO:0000256" key="1">
    <source>
        <dbReference type="ARBA" id="ARBA00004904"/>
    </source>
</evidence>
<keyword evidence="5 12" id="KW-0686">Riboflavin biosynthesis</keyword>
<dbReference type="SUPFAM" id="SSF55821">
    <property type="entry name" value="YrdC/RibB"/>
    <property type="match status" value="1"/>
</dbReference>
<dbReference type="Gene3D" id="3.90.870.10">
    <property type="entry name" value="DHBP synthase"/>
    <property type="match status" value="1"/>
</dbReference>
<evidence type="ECO:0000256" key="12">
    <source>
        <dbReference type="RuleBase" id="RU003843"/>
    </source>
</evidence>
<comment type="function">
    <text evidence="12">Catalyzes the conversion of D-ribulose 5-phosphate to formate and 3,4-dihydroxy-2-butanone 4-phosphate.</text>
</comment>
<name>A0AAD5X4R3_9FUNG</name>
<keyword evidence="9 12" id="KW-0464">Manganese</keyword>
<evidence type="ECO:0000256" key="4">
    <source>
        <dbReference type="ARBA" id="ARBA00018836"/>
    </source>
</evidence>
<organism evidence="13 14">
    <name type="scientific">Rhizophlyctis rosea</name>
    <dbReference type="NCBI Taxonomy" id="64517"/>
    <lineage>
        <taxon>Eukaryota</taxon>
        <taxon>Fungi</taxon>
        <taxon>Fungi incertae sedis</taxon>
        <taxon>Chytridiomycota</taxon>
        <taxon>Chytridiomycota incertae sedis</taxon>
        <taxon>Chytridiomycetes</taxon>
        <taxon>Rhizophlyctidales</taxon>
        <taxon>Rhizophlyctidaceae</taxon>
        <taxon>Rhizophlyctis</taxon>
    </lineage>
</organism>
<evidence type="ECO:0000313" key="13">
    <source>
        <dbReference type="EMBL" id="KAJ3055058.1"/>
    </source>
</evidence>
<dbReference type="GO" id="GO:0005758">
    <property type="term" value="C:mitochondrial intermembrane space"/>
    <property type="evidence" value="ECO:0007669"/>
    <property type="project" value="TreeGrafter"/>
</dbReference>
<dbReference type="GO" id="GO:0046872">
    <property type="term" value="F:metal ion binding"/>
    <property type="evidence" value="ECO:0007669"/>
    <property type="project" value="UniProtKB-KW"/>
</dbReference>
<comment type="caution">
    <text evidence="13">The sequence shown here is derived from an EMBL/GenBank/DDBJ whole genome shotgun (WGS) entry which is preliminary data.</text>
</comment>
<evidence type="ECO:0000256" key="2">
    <source>
        <dbReference type="ARBA" id="ARBA00011738"/>
    </source>
</evidence>
<keyword evidence="6 12" id="KW-0479">Metal-binding</keyword>
<evidence type="ECO:0000256" key="7">
    <source>
        <dbReference type="ARBA" id="ARBA00022842"/>
    </source>
</evidence>
<dbReference type="GO" id="GO:0005829">
    <property type="term" value="C:cytosol"/>
    <property type="evidence" value="ECO:0007669"/>
    <property type="project" value="TreeGrafter"/>
</dbReference>
<evidence type="ECO:0000256" key="6">
    <source>
        <dbReference type="ARBA" id="ARBA00022723"/>
    </source>
</evidence>
<dbReference type="GO" id="GO:0009231">
    <property type="term" value="P:riboflavin biosynthetic process"/>
    <property type="evidence" value="ECO:0007669"/>
    <property type="project" value="UniProtKB-KW"/>
</dbReference>
<dbReference type="NCBIfam" id="TIGR00506">
    <property type="entry name" value="ribB"/>
    <property type="match status" value="1"/>
</dbReference>
<evidence type="ECO:0000256" key="5">
    <source>
        <dbReference type="ARBA" id="ARBA00022619"/>
    </source>
</evidence>
<protein>
    <recommendedName>
        <fullName evidence="4 12">3,4-dihydroxy-2-butanone 4-phosphate synthase</fullName>
        <shortName evidence="12">DHBP synthase</shortName>
        <ecNumber evidence="3 12">4.1.99.12</ecNumber>
    </recommendedName>
</protein>
<evidence type="ECO:0000256" key="11">
    <source>
        <dbReference type="ARBA" id="ARBA00060730"/>
    </source>
</evidence>
<keyword evidence="10 12" id="KW-0456">Lyase</keyword>
<gene>
    <name evidence="13" type="ORF">HK097_011621</name>
</gene>
<keyword evidence="8" id="KW-0318">Glutathionylation</keyword>
<dbReference type="PANTHER" id="PTHR21327">
    <property type="entry name" value="GTP CYCLOHYDROLASE II-RELATED"/>
    <property type="match status" value="1"/>
</dbReference>
<comment type="pathway">
    <text evidence="1 12">Cofactor biosynthesis; riboflavin biosynthesis; 2-hydroxy-3-oxobutyl phosphate from D-ribulose 5-phosphate: step 1/1.</text>
</comment>
<dbReference type="Proteomes" id="UP001212841">
    <property type="component" value="Unassembled WGS sequence"/>
</dbReference>
<dbReference type="EC" id="4.1.99.12" evidence="3 12"/>
<dbReference type="InterPro" id="IPR017945">
    <property type="entry name" value="DHBP_synth_RibB-like_a/b_dom"/>
</dbReference>
<dbReference type="HAMAP" id="MF_00180">
    <property type="entry name" value="RibB"/>
    <property type="match status" value="1"/>
</dbReference>
<evidence type="ECO:0000256" key="9">
    <source>
        <dbReference type="ARBA" id="ARBA00023211"/>
    </source>
</evidence>
<dbReference type="Pfam" id="PF00926">
    <property type="entry name" value="DHBP_synthase"/>
    <property type="match status" value="1"/>
</dbReference>
<keyword evidence="14" id="KW-1185">Reference proteome</keyword>
<comment type="subunit">
    <text evidence="2 12">Homodimer.</text>
</comment>
<accession>A0AAD5X4R3</accession>
<comment type="catalytic activity">
    <reaction evidence="12">
        <text>D-ribulose 5-phosphate = (2S)-2-hydroxy-3-oxobutyl phosphate + formate + H(+)</text>
        <dbReference type="Rhea" id="RHEA:18457"/>
        <dbReference type="ChEBI" id="CHEBI:15378"/>
        <dbReference type="ChEBI" id="CHEBI:15740"/>
        <dbReference type="ChEBI" id="CHEBI:58121"/>
        <dbReference type="ChEBI" id="CHEBI:58830"/>
        <dbReference type="EC" id="4.1.99.12"/>
    </reaction>
</comment>
<comment type="similarity">
    <text evidence="11 12">Belongs to the DHBP synthase family.</text>
</comment>
<evidence type="ECO:0000256" key="3">
    <source>
        <dbReference type="ARBA" id="ARBA00012153"/>
    </source>
</evidence>
<dbReference type="InterPro" id="IPR000422">
    <property type="entry name" value="DHBP_synthase_RibB"/>
</dbReference>
<evidence type="ECO:0000256" key="8">
    <source>
        <dbReference type="ARBA" id="ARBA00023206"/>
    </source>
</evidence>
<evidence type="ECO:0000313" key="14">
    <source>
        <dbReference type="Proteomes" id="UP001212841"/>
    </source>
</evidence>
<comment type="cofactor">
    <cofactor evidence="12">
        <name>Mg(2+)</name>
        <dbReference type="ChEBI" id="CHEBI:18420"/>
    </cofactor>
    <cofactor evidence="12">
        <name>Mn(2+)</name>
        <dbReference type="ChEBI" id="CHEBI:29035"/>
    </cofactor>
    <text evidence="12">Binds 2 divalent metal cations per subunit. Magnesium or manganese.</text>
</comment>